<protein>
    <submittedName>
        <fullName evidence="1">Uncharacterized protein</fullName>
    </submittedName>
</protein>
<evidence type="ECO:0000313" key="2">
    <source>
        <dbReference type="Proteomes" id="UP000315201"/>
    </source>
</evidence>
<proteinExistence type="predicted"/>
<name>A0A4Y6I766_9MOLU</name>
<dbReference type="AlphaFoldDB" id="A0A4Y6I766"/>
<dbReference type="Proteomes" id="UP000315201">
    <property type="component" value="Chromosome"/>
</dbReference>
<accession>A0A4Y6I766</accession>
<gene>
    <name evidence="1" type="ORF">FIV53_02985</name>
</gene>
<sequence length="146" mass="14634">MISEYFSSAYLANSVDLDSNSSFKAFFAFVSSVSSAPCLLPSTGTGAGLGAGAGAGAGVGAGLGAGLGAGAGAGLDPSVFSFLLLSLGVFLSLAPHEAATADTASTLKEPLNSGSQNFNFRIMFFLSSFINLIFQNNPLSFGQDLS</sequence>
<evidence type="ECO:0000313" key="1">
    <source>
        <dbReference type="EMBL" id="QDF65231.1"/>
    </source>
</evidence>
<organism evidence="1 2">
    <name type="scientific">Mycoplasma nasistruthionis</name>
    <dbReference type="NCBI Taxonomy" id="353852"/>
    <lineage>
        <taxon>Bacteria</taxon>
        <taxon>Bacillati</taxon>
        <taxon>Mycoplasmatota</taxon>
        <taxon>Mollicutes</taxon>
        <taxon>Mycoplasmataceae</taxon>
        <taxon>Mycoplasma</taxon>
    </lineage>
</organism>
<reference evidence="1 2" key="1">
    <citation type="submission" date="2019-06" db="EMBL/GenBank/DDBJ databases">
        <title>Mycoplasma nasistruthionis sp. nov. str Ms03.</title>
        <authorList>
            <person name="Botes A."/>
        </authorList>
    </citation>
    <scope>NUCLEOTIDE SEQUENCE [LARGE SCALE GENOMIC DNA]</scope>
    <source>
        <strain evidence="1 2">Ms03</strain>
    </source>
</reference>
<keyword evidence="2" id="KW-1185">Reference proteome</keyword>
<dbReference type="EMBL" id="CP041147">
    <property type="protein sequence ID" value="QDF65231.1"/>
    <property type="molecule type" value="Genomic_DNA"/>
</dbReference>